<accession>F5YLG3</accession>
<dbReference type="Gene3D" id="3.60.60.10">
    <property type="entry name" value="Penicillin V Acylase, Chain A"/>
    <property type="match status" value="1"/>
</dbReference>
<dbReference type="InterPro" id="IPR005079">
    <property type="entry name" value="Peptidase_C45_hydrolase"/>
</dbReference>
<dbReference type="PANTHER" id="PTHR34180">
    <property type="entry name" value="PEPTIDASE C45"/>
    <property type="match status" value="1"/>
</dbReference>
<dbReference type="InterPro" id="IPR047801">
    <property type="entry name" value="Peptidase_C45"/>
</dbReference>
<dbReference type="eggNOG" id="COG4927">
    <property type="taxonomic scope" value="Bacteria"/>
</dbReference>
<dbReference type="RefSeq" id="WP_015709541.1">
    <property type="nucleotide sequence ID" value="NC_015578.1"/>
</dbReference>
<protein>
    <submittedName>
        <fullName evidence="2">Putative acyl-coenzyme A:6-aminopenicillanic acid acyl-transferase subfamily</fullName>
    </submittedName>
</protein>
<dbReference type="Proteomes" id="UP000009223">
    <property type="component" value="Chromosome"/>
</dbReference>
<feature type="domain" description="Peptidase C45 hydrolase" evidence="1">
    <location>
        <begin position="113"/>
        <end position="340"/>
    </location>
</feature>
<keyword evidence="3" id="KW-1185">Reference proteome</keyword>
<dbReference type="InterPro" id="IPR047794">
    <property type="entry name" value="C45_proenzyme-like"/>
</dbReference>
<reference evidence="3" key="1">
    <citation type="submission" date="2009-12" db="EMBL/GenBank/DDBJ databases">
        <title>Complete sequence of Treponema primitia strain ZAS-2.</title>
        <authorList>
            <person name="Tetu S.G."/>
            <person name="Matson E."/>
            <person name="Ren Q."/>
            <person name="Seshadri R."/>
            <person name="Elbourne L."/>
            <person name="Hassan K.A."/>
            <person name="Durkin A."/>
            <person name="Radune D."/>
            <person name="Mohamoud Y."/>
            <person name="Shay R."/>
            <person name="Jin S."/>
            <person name="Zhang X."/>
            <person name="Lucey K."/>
            <person name="Ballor N.R."/>
            <person name="Ottesen E."/>
            <person name="Rosenthal R."/>
            <person name="Allen A."/>
            <person name="Leadbetter J.R."/>
            <person name="Paulsen I.T."/>
        </authorList>
    </citation>
    <scope>NUCLEOTIDE SEQUENCE [LARGE SCALE GENOMIC DNA]</scope>
    <source>
        <strain evidence="3">ATCC BAA-887 / DSM 12427 / ZAS-2</strain>
    </source>
</reference>
<evidence type="ECO:0000259" key="1">
    <source>
        <dbReference type="Pfam" id="PF03417"/>
    </source>
</evidence>
<dbReference type="NCBIfam" id="NF040521">
    <property type="entry name" value="C45_proenzyme"/>
    <property type="match status" value="1"/>
</dbReference>
<dbReference type="OrthoDB" id="8109453at2"/>
<dbReference type="InterPro" id="IPR029055">
    <property type="entry name" value="Ntn_hydrolases_N"/>
</dbReference>
<reference evidence="2 3" key="2">
    <citation type="journal article" date="2011" name="ISME J.">
        <title>RNA-seq reveals cooperative metabolic interactions between two termite-gut spirochete species in co-culture.</title>
        <authorList>
            <person name="Rosenthal A.Z."/>
            <person name="Matson E.G."/>
            <person name="Eldar A."/>
            <person name="Leadbetter J.R."/>
        </authorList>
    </citation>
    <scope>NUCLEOTIDE SEQUENCE [LARGE SCALE GENOMIC DNA]</scope>
    <source>
        <strain evidence="3">ATCC BAA-887 / DSM 12427 / ZAS-2</strain>
    </source>
</reference>
<gene>
    <name evidence="2" type="ordered locus">TREPR_0474</name>
</gene>
<evidence type="ECO:0000313" key="2">
    <source>
        <dbReference type="EMBL" id="AEF83881.1"/>
    </source>
</evidence>
<keyword evidence="2" id="KW-0808">Transferase</keyword>
<dbReference type="AlphaFoldDB" id="F5YLG3"/>
<evidence type="ECO:0000313" key="3">
    <source>
        <dbReference type="Proteomes" id="UP000009223"/>
    </source>
</evidence>
<dbReference type="HOGENOM" id="CLU_037787_0_1_12"/>
<organism evidence="2 3">
    <name type="scientific">Treponema primitia (strain ATCC BAA-887 / DSM 12427 / ZAS-2)</name>
    <dbReference type="NCBI Taxonomy" id="545694"/>
    <lineage>
        <taxon>Bacteria</taxon>
        <taxon>Pseudomonadati</taxon>
        <taxon>Spirochaetota</taxon>
        <taxon>Spirochaetia</taxon>
        <taxon>Spirochaetales</taxon>
        <taxon>Treponemataceae</taxon>
        <taxon>Treponema</taxon>
    </lineage>
</organism>
<dbReference type="KEGG" id="tpi:TREPR_0474"/>
<dbReference type="EMBL" id="CP001843">
    <property type="protein sequence ID" value="AEF83881.1"/>
    <property type="molecule type" value="Genomic_DNA"/>
</dbReference>
<dbReference type="GO" id="GO:0016740">
    <property type="term" value="F:transferase activity"/>
    <property type="evidence" value="ECO:0007669"/>
    <property type="project" value="UniProtKB-KW"/>
</dbReference>
<dbReference type="PANTHER" id="PTHR34180:SF1">
    <property type="entry name" value="BETA-ALANYL-DOPAMINE_CARCININE HYDROLASE"/>
    <property type="match status" value="1"/>
</dbReference>
<proteinExistence type="predicted"/>
<dbReference type="STRING" id="545694.TREPR_0474"/>
<sequence length="349" mass="39059">MPQVINLKGTHYEQGVQEGKLLAKEIQVNCDFVRKSLEEKKINKSKYADFLAQNAAFMKENQNDLYSEMEGIAKGSGISWQEILELNIPAYFMSSSFTQECSQLLVRGKATADGHTYIIKNRDLSWRLDQALIHREYPNGLKVTESSGMGTLTYPGAGINSYGLAASTTGSWPKSIKPDLSLASKTSIFINIRLILDQCKTAKEAVEYVKSSPRMNGINLLIADSNDAFAVEVTKDEIDVQAAGDDGILFRTNHYMSEKFSPLNDKNYASTFYRAERIKELTEKIAGKFRFQDLFKIMSDHENGINSICRHPQGDIKTSTISTTLVSIEDKEVWLTPGNPCEHIQQSSL</sequence>
<name>F5YLG3_TREPZ</name>
<dbReference type="Gene3D" id="1.10.10.2120">
    <property type="match status" value="1"/>
</dbReference>
<dbReference type="SUPFAM" id="SSF56235">
    <property type="entry name" value="N-terminal nucleophile aminohydrolases (Ntn hydrolases)"/>
    <property type="match status" value="1"/>
</dbReference>
<dbReference type="Pfam" id="PF03417">
    <property type="entry name" value="AAT"/>
    <property type="match status" value="1"/>
</dbReference>